<feature type="compositionally biased region" description="Polar residues" evidence="1">
    <location>
        <begin position="11"/>
        <end position="27"/>
    </location>
</feature>
<dbReference type="RefSeq" id="XP_018261008.1">
    <property type="nucleotide sequence ID" value="XM_018410005.1"/>
</dbReference>
<gene>
    <name evidence="2" type="ORF">I303_06725</name>
    <name evidence="3" type="ORF">I303_107322</name>
</gene>
<reference evidence="3" key="3">
    <citation type="submission" date="2024-02" db="EMBL/GenBank/DDBJ databases">
        <title>Comparative genomics of Cryptococcus and Kwoniella reveals pathogenesis evolution and contrasting modes of karyotype evolution via chromosome fusion or intercentromeric recombination.</title>
        <authorList>
            <person name="Coelho M.A."/>
            <person name="David-Palma M."/>
            <person name="Shea T."/>
            <person name="Bowers K."/>
            <person name="McGinley-Smith S."/>
            <person name="Mohammad A.W."/>
            <person name="Gnirke A."/>
            <person name="Yurkov A.M."/>
            <person name="Nowrousian M."/>
            <person name="Sun S."/>
            <person name="Cuomo C.A."/>
            <person name="Heitman J."/>
        </authorList>
    </citation>
    <scope>NUCLEOTIDE SEQUENCE</scope>
    <source>
        <strain evidence="3">CBS 10117</strain>
    </source>
</reference>
<name>A0A1A5ZZC9_9TREE</name>
<dbReference type="GeneID" id="28970424"/>
<dbReference type="VEuPathDB" id="FungiDB:I303_06725"/>
<sequence>MNQRRKRRSHATSSHSTQESHRSQSNSDSEDIRTDKQVTPWAETEYRQPYNAQYGFTDIPLPQDRWASITDRTGLSPRSDVVRVITTTFYCPDTDRDGTTCKPDVIMKLSVNGRNFNRLVIPTEAENEKEDEITLYEVVDRSPKLVLRYELSDAGLSTQEKPQWLGNLTIPQNVEAVAEGCSTPTKLEVAQSILQQASEWYDHRILDAEHHTNVRQYSGSQAQWNSFTDGGYDSNRPPHVSHTEHHSRRGRHWRDEYY</sequence>
<feature type="region of interest" description="Disordered" evidence="1">
    <location>
        <begin position="1"/>
        <end position="44"/>
    </location>
</feature>
<reference evidence="2" key="1">
    <citation type="submission" date="2013-07" db="EMBL/GenBank/DDBJ databases">
        <title>The Genome Sequence of Cryptococcus dejecticola CBS10117.</title>
        <authorList>
            <consortium name="The Broad Institute Genome Sequencing Platform"/>
            <person name="Cuomo C."/>
            <person name="Litvintseva A."/>
            <person name="Chen Y."/>
            <person name="Heitman J."/>
            <person name="Sun S."/>
            <person name="Springer D."/>
            <person name="Dromer F."/>
            <person name="Young S.K."/>
            <person name="Zeng Q."/>
            <person name="Gargeya S."/>
            <person name="Fitzgerald M."/>
            <person name="Abouelleil A."/>
            <person name="Alvarado L."/>
            <person name="Berlin A.M."/>
            <person name="Chapman S.B."/>
            <person name="Dewar J."/>
            <person name="Goldberg J."/>
            <person name="Griggs A."/>
            <person name="Gujja S."/>
            <person name="Hansen M."/>
            <person name="Howarth C."/>
            <person name="Imamovic A."/>
            <person name="Larimer J."/>
            <person name="McCowan C."/>
            <person name="Murphy C."/>
            <person name="Pearson M."/>
            <person name="Priest M."/>
            <person name="Roberts A."/>
            <person name="Saif S."/>
            <person name="Shea T."/>
            <person name="Sykes S."/>
            <person name="Wortman J."/>
            <person name="Nusbaum C."/>
            <person name="Birren B."/>
        </authorList>
    </citation>
    <scope>NUCLEOTIDE SEQUENCE [LARGE SCALE GENOMIC DNA]</scope>
    <source>
        <strain evidence="2">CBS 10117</strain>
    </source>
</reference>
<dbReference type="KEGG" id="kdj:28970424"/>
<accession>A0A1A5ZZC9</accession>
<evidence type="ECO:0000256" key="1">
    <source>
        <dbReference type="SAM" id="MobiDB-lite"/>
    </source>
</evidence>
<keyword evidence="4" id="KW-1185">Reference proteome</keyword>
<reference evidence="3" key="2">
    <citation type="submission" date="2013-07" db="EMBL/GenBank/DDBJ databases">
        <authorList>
            <consortium name="The Broad Institute Genome Sequencing Platform"/>
            <person name="Cuomo C."/>
            <person name="Litvintseva A."/>
            <person name="Chen Y."/>
            <person name="Heitman J."/>
            <person name="Sun S."/>
            <person name="Springer D."/>
            <person name="Dromer F."/>
            <person name="Young S.K."/>
            <person name="Zeng Q."/>
            <person name="Gargeya S."/>
            <person name="Fitzgerald M."/>
            <person name="Abouelleil A."/>
            <person name="Alvarado L."/>
            <person name="Berlin A.M."/>
            <person name="Chapman S.B."/>
            <person name="Dewar J."/>
            <person name="Goldberg J."/>
            <person name="Griggs A."/>
            <person name="Gujja S."/>
            <person name="Hansen M."/>
            <person name="Howarth C."/>
            <person name="Imamovic A."/>
            <person name="Larimer J."/>
            <person name="McCowan C."/>
            <person name="Murphy C."/>
            <person name="Pearson M."/>
            <person name="Priest M."/>
            <person name="Roberts A."/>
            <person name="Saif S."/>
            <person name="Shea T."/>
            <person name="Sykes S."/>
            <person name="Wortman J."/>
            <person name="Nusbaum C."/>
            <person name="Birren B."/>
        </authorList>
    </citation>
    <scope>NUCLEOTIDE SEQUENCE</scope>
    <source>
        <strain evidence="3">CBS 10117</strain>
    </source>
</reference>
<protein>
    <submittedName>
        <fullName evidence="2">Uncharacterized protein</fullName>
    </submittedName>
</protein>
<evidence type="ECO:0000313" key="3">
    <source>
        <dbReference type="EMBL" id="WWC64711.1"/>
    </source>
</evidence>
<dbReference type="EMBL" id="KI894034">
    <property type="protein sequence ID" value="OBR83166.1"/>
    <property type="molecule type" value="Genomic_DNA"/>
</dbReference>
<dbReference type="Proteomes" id="UP000078595">
    <property type="component" value="Chromosome 9"/>
</dbReference>
<evidence type="ECO:0000313" key="2">
    <source>
        <dbReference type="EMBL" id="OBR83166.1"/>
    </source>
</evidence>
<feature type="region of interest" description="Disordered" evidence="1">
    <location>
        <begin position="226"/>
        <end position="258"/>
    </location>
</feature>
<feature type="compositionally biased region" description="Basic residues" evidence="1">
    <location>
        <begin position="1"/>
        <end position="10"/>
    </location>
</feature>
<dbReference type="AlphaFoldDB" id="A0A1A5ZZC9"/>
<proteinExistence type="predicted"/>
<dbReference type="EMBL" id="CP144538">
    <property type="protein sequence ID" value="WWC64711.1"/>
    <property type="molecule type" value="Genomic_DNA"/>
</dbReference>
<evidence type="ECO:0000313" key="4">
    <source>
        <dbReference type="Proteomes" id="UP000078595"/>
    </source>
</evidence>
<organism evidence="2">
    <name type="scientific">Kwoniella dejecticola CBS 10117</name>
    <dbReference type="NCBI Taxonomy" id="1296121"/>
    <lineage>
        <taxon>Eukaryota</taxon>
        <taxon>Fungi</taxon>
        <taxon>Dikarya</taxon>
        <taxon>Basidiomycota</taxon>
        <taxon>Agaricomycotina</taxon>
        <taxon>Tremellomycetes</taxon>
        <taxon>Tremellales</taxon>
        <taxon>Cryptococcaceae</taxon>
        <taxon>Kwoniella</taxon>
    </lineage>
</organism>